<keyword evidence="1" id="KW-0812">Transmembrane</keyword>
<dbReference type="Proteomes" id="UP001524383">
    <property type="component" value="Unassembled WGS sequence"/>
</dbReference>
<dbReference type="Pfam" id="PF09880">
    <property type="entry name" value="EhaE"/>
    <property type="match status" value="1"/>
</dbReference>
<keyword evidence="1" id="KW-1133">Transmembrane helix</keyword>
<evidence type="ECO:0000313" key="3">
    <source>
        <dbReference type="Proteomes" id="UP001524383"/>
    </source>
</evidence>
<comment type="caution">
    <text evidence="2">The sequence shown here is derived from an EMBL/GenBank/DDBJ whole genome shotgun (WGS) entry which is preliminary data.</text>
</comment>
<sequence length="79" mass="8699">MNAEFIIGFGLIILGTVATAWPSPKDYITRLINLELPAFGILLVMLSFDETIALLTFIAVTAISTFLFVRVIEKKEGIP</sequence>
<protein>
    <submittedName>
        <fullName evidence="2">DUF2107 domain-containing protein</fullName>
    </submittedName>
</protein>
<proteinExistence type="predicted"/>
<evidence type="ECO:0000313" key="2">
    <source>
        <dbReference type="EMBL" id="MCQ1537674.1"/>
    </source>
</evidence>
<accession>A0ABD4TIQ9</accession>
<keyword evidence="3" id="KW-1185">Reference proteome</keyword>
<dbReference type="EMBL" id="VOTZ01000002">
    <property type="protein sequence ID" value="MCQ1537674.1"/>
    <property type="molecule type" value="Genomic_DNA"/>
</dbReference>
<keyword evidence="1" id="KW-0472">Membrane</keyword>
<dbReference type="InterPro" id="IPR011317">
    <property type="entry name" value="Prd_NiFe_hyd_3_EhaE"/>
</dbReference>
<name>A0ABD4TIQ9_9EURY</name>
<dbReference type="AlphaFoldDB" id="A0ABD4TIQ9"/>
<organism evidence="2 3">
    <name type="scientific">Methanocalculus taiwanensis</name>
    <dbReference type="NCBI Taxonomy" id="106207"/>
    <lineage>
        <taxon>Archaea</taxon>
        <taxon>Methanobacteriati</taxon>
        <taxon>Methanobacteriota</taxon>
        <taxon>Stenosarchaea group</taxon>
        <taxon>Methanomicrobia</taxon>
        <taxon>Methanomicrobiales</taxon>
        <taxon>Methanocalculaceae</taxon>
        <taxon>Methanocalculus</taxon>
    </lineage>
</organism>
<feature type="transmembrane region" description="Helical" evidence="1">
    <location>
        <begin position="36"/>
        <end position="69"/>
    </location>
</feature>
<reference evidence="2 3" key="1">
    <citation type="submission" date="2019-08" db="EMBL/GenBank/DDBJ databases">
        <authorList>
            <person name="Chen S.-C."/>
            <person name="Lai M.-C."/>
            <person name="You Y.-T."/>
        </authorList>
    </citation>
    <scope>NUCLEOTIDE SEQUENCE [LARGE SCALE GENOMIC DNA]</scope>
    <source>
        <strain evidence="2 3">P2F9704a</strain>
    </source>
</reference>
<evidence type="ECO:0000256" key="1">
    <source>
        <dbReference type="SAM" id="Phobius"/>
    </source>
</evidence>
<dbReference type="RefSeq" id="WP_255331582.1">
    <property type="nucleotide sequence ID" value="NZ_VOTZ01000002.1"/>
</dbReference>
<gene>
    <name evidence="2" type="ORF">FTO68_01535</name>
</gene>